<feature type="transmembrane region" description="Helical" evidence="2">
    <location>
        <begin position="258"/>
        <end position="278"/>
    </location>
</feature>
<sequence length="361" mass="40665">MSLAYESPYRDQSFYHLLNRESYIVKLIALTIVIGTLFIGIMVLIALRMSQLTFQLEAESLTSISDHSITLPTLTPSDSGSEYKEFKQKPKQKESKGQLMVNNIPPGIKNEQSAQKKNSFAFNSAALMQMFGRRRHTISNIGEIGDNGFTEHQMQAQGYQYVRKFSVDITALQAQLEDPKSHSSMSSFKSAEDMPQSNASLSMIPITKKVCSIEEPSTSRPLKKSSAPPRIMVEPVLEEEFHQTIEQRISEERQSHNNFRLCLLLLITYTLSVIPMYITESIRSLVSLDVYINCLICVTAISSIQTVIFPHIIICTDSLVYKVLRNLISACCVPKAKDKQQKETQSMLPHPTPSDFSVSQL</sequence>
<gene>
    <name evidence="3" type="ORF">SPHA_72964</name>
</gene>
<feature type="region of interest" description="Disordered" evidence="1">
    <location>
        <begin position="342"/>
        <end position="361"/>
    </location>
</feature>
<accession>A0A812ELA9</accession>
<evidence type="ECO:0000256" key="2">
    <source>
        <dbReference type="SAM" id="Phobius"/>
    </source>
</evidence>
<dbReference type="EMBL" id="CAHIKZ030005352">
    <property type="protein sequence ID" value="CAE1323032.1"/>
    <property type="molecule type" value="Genomic_DNA"/>
</dbReference>
<protein>
    <submittedName>
        <fullName evidence="3">Uncharacterized protein</fullName>
    </submittedName>
</protein>
<feature type="region of interest" description="Disordered" evidence="1">
    <location>
        <begin position="76"/>
        <end position="115"/>
    </location>
</feature>
<organism evidence="3 4">
    <name type="scientific">Acanthosepion pharaonis</name>
    <name type="common">Pharaoh cuttlefish</name>
    <name type="synonym">Sepia pharaonis</name>
    <dbReference type="NCBI Taxonomy" id="158019"/>
    <lineage>
        <taxon>Eukaryota</taxon>
        <taxon>Metazoa</taxon>
        <taxon>Spiralia</taxon>
        <taxon>Lophotrochozoa</taxon>
        <taxon>Mollusca</taxon>
        <taxon>Cephalopoda</taxon>
        <taxon>Coleoidea</taxon>
        <taxon>Decapodiformes</taxon>
        <taxon>Sepiida</taxon>
        <taxon>Sepiina</taxon>
        <taxon>Sepiidae</taxon>
        <taxon>Acanthosepion</taxon>
    </lineage>
</organism>
<feature type="compositionally biased region" description="Basic and acidic residues" evidence="1">
    <location>
        <begin position="81"/>
        <end position="96"/>
    </location>
</feature>
<dbReference type="OrthoDB" id="6101292at2759"/>
<feature type="transmembrane region" description="Helical" evidence="2">
    <location>
        <begin position="290"/>
        <end position="315"/>
    </location>
</feature>
<evidence type="ECO:0000256" key="1">
    <source>
        <dbReference type="SAM" id="MobiDB-lite"/>
    </source>
</evidence>
<keyword evidence="4" id="KW-1185">Reference proteome</keyword>
<evidence type="ECO:0000313" key="4">
    <source>
        <dbReference type="Proteomes" id="UP000597762"/>
    </source>
</evidence>
<name>A0A812ELA9_ACAPH</name>
<comment type="caution">
    <text evidence="3">The sequence shown here is derived from an EMBL/GenBank/DDBJ whole genome shotgun (WGS) entry which is preliminary data.</text>
</comment>
<keyword evidence="2" id="KW-0472">Membrane</keyword>
<keyword evidence="2" id="KW-1133">Transmembrane helix</keyword>
<keyword evidence="2" id="KW-0812">Transmembrane</keyword>
<proteinExistence type="predicted"/>
<feature type="transmembrane region" description="Helical" evidence="2">
    <location>
        <begin position="23"/>
        <end position="47"/>
    </location>
</feature>
<dbReference type="Proteomes" id="UP000597762">
    <property type="component" value="Unassembled WGS sequence"/>
</dbReference>
<evidence type="ECO:0000313" key="3">
    <source>
        <dbReference type="EMBL" id="CAE1323032.1"/>
    </source>
</evidence>
<dbReference type="AlphaFoldDB" id="A0A812ELA9"/>
<reference evidence="3" key="1">
    <citation type="submission" date="2021-01" db="EMBL/GenBank/DDBJ databases">
        <authorList>
            <person name="Li R."/>
            <person name="Bekaert M."/>
        </authorList>
    </citation>
    <scope>NUCLEOTIDE SEQUENCE</scope>
    <source>
        <strain evidence="3">Farmed</strain>
    </source>
</reference>